<organism evidence="2 3">
    <name type="scientific">Ramlibacter pallidus</name>
    <dbReference type="NCBI Taxonomy" id="2780087"/>
    <lineage>
        <taxon>Bacteria</taxon>
        <taxon>Pseudomonadati</taxon>
        <taxon>Pseudomonadota</taxon>
        <taxon>Betaproteobacteria</taxon>
        <taxon>Burkholderiales</taxon>
        <taxon>Comamonadaceae</taxon>
        <taxon>Ramlibacter</taxon>
    </lineage>
</organism>
<dbReference type="Gene3D" id="3.40.50.1820">
    <property type="entry name" value="alpha/beta hydrolase"/>
    <property type="match status" value="1"/>
</dbReference>
<feature type="chain" id="PRO_5045990647" evidence="1">
    <location>
        <begin position="25"/>
        <end position="330"/>
    </location>
</feature>
<keyword evidence="2" id="KW-0378">Hydrolase</keyword>
<dbReference type="PANTHER" id="PTHR46623:SF6">
    <property type="entry name" value="ALPHA_BETA-HYDROLASES SUPERFAMILY PROTEIN"/>
    <property type="match status" value="1"/>
</dbReference>
<evidence type="ECO:0000313" key="3">
    <source>
        <dbReference type="Proteomes" id="UP000806285"/>
    </source>
</evidence>
<dbReference type="InterPro" id="IPR051049">
    <property type="entry name" value="Dienelactone_hydrolase-like"/>
</dbReference>
<dbReference type="InterPro" id="IPR029058">
    <property type="entry name" value="AB_hydrolase_fold"/>
</dbReference>
<sequence>MQRMPWRPLAALFALSAFALPASAARPEEAEKISFPSVVCKGSPTVCERLEGRGFLFAKPGQTRAVLISHGSQGIDARMYDYVDALQKEGIAALVLDHWGPRGVGVTHEDYAAAALRGANEFNMSIDSLLAAEMLRARGFAKVGSIGESQGGGAAIMLQQKWAHEVIERNVRRLYQRDFKVQPLDAVVGMYGYCGIRHKLRDGYVGTPFLFITGEKDDETPSRYCERYVPWMNERGGNAAIVVLEGEGHSFDAPYRRTRNNHGPHPAHCDLLVDERGVTNLITGETMPGQNTQVMMAKCTTRGGYHSGWWKDRFIAVPHWTGFFRKHLGP</sequence>
<evidence type="ECO:0000256" key="1">
    <source>
        <dbReference type="SAM" id="SignalP"/>
    </source>
</evidence>
<dbReference type="SUPFAM" id="SSF53474">
    <property type="entry name" value="alpha/beta-Hydrolases"/>
    <property type="match status" value="1"/>
</dbReference>
<proteinExistence type="predicted"/>
<dbReference type="GO" id="GO:0016787">
    <property type="term" value="F:hydrolase activity"/>
    <property type="evidence" value="ECO:0007669"/>
    <property type="project" value="UniProtKB-KW"/>
</dbReference>
<keyword evidence="3" id="KW-1185">Reference proteome</keyword>
<dbReference type="EMBL" id="JADDIV010000001">
    <property type="protein sequence ID" value="MBE7366302.1"/>
    <property type="molecule type" value="Genomic_DNA"/>
</dbReference>
<evidence type="ECO:0000313" key="2">
    <source>
        <dbReference type="EMBL" id="MBE7366302.1"/>
    </source>
</evidence>
<gene>
    <name evidence="2" type="ORF">IM787_01855</name>
</gene>
<feature type="signal peptide" evidence="1">
    <location>
        <begin position="1"/>
        <end position="24"/>
    </location>
</feature>
<reference evidence="2 3" key="1">
    <citation type="submission" date="2020-10" db="EMBL/GenBank/DDBJ databases">
        <title>Ramlibacter sp. HM2 16S ribosomal RNA gene Genome sequencing and assembly.</title>
        <authorList>
            <person name="Kang M."/>
        </authorList>
    </citation>
    <scope>NUCLEOTIDE SEQUENCE [LARGE SCALE GENOMIC DNA]</scope>
    <source>
        <strain evidence="2 3">HM2</strain>
    </source>
</reference>
<dbReference type="RefSeq" id="WP_193674926.1">
    <property type="nucleotide sequence ID" value="NZ_JADDIV010000001.1"/>
</dbReference>
<name>A0ABR9RZT1_9BURK</name>
<dbReference type="Proteomes" id="UP000806285">
    <property type="component" value="Unassembled WGS sequence"/>
</dbReference>
<protein>
    <submittedName>
        <fullName evidence="2">Dienelactone hydrolase family protein</fullName>
    </submittedName>
</protein>
<dbReference type="PANTHER" id="PTHR46623">
    <property type="entry name" value="CARBOXYMETHYLENEBUTENOLIDASE-RELATED"/>
    <property type="match status" value="1"/>
</dbReference>
<keyword evidence="1" id="KW-0732">Signal</keyword>
<comment type="caution">
    <text evidence="2">The sequence shown here is derived from an EMBL/GenBank/DDBJ whole genome shotgun (WGS) entry which is preliminary data.</text>
</comment>
<accession>A0ABR9RZT1</accession>